<dbReference type="GO" id="GO:0003677">
    <property type="term" value="F:DNA binding"/>
    <property type="evidence" value="ECO:0007669"/>
    <property type="project" value="UniProtKB-UniRule"/>
</dbReference>
<gene>
    <name evidence="7" type="ORF">R5R35_009746</name>
</gene>
<organism evidence="7 8">
    <name type="scientific">Gryllus longicercus</name>
    <dbReference type="NCBI Taxonomy" id="2509291"/>
    <lineage>
        <taxon>Eukaryota</taxon>
        <taxon>Metazoa</taxon>
        <taxon>Ecdysozoa</taxon>
        <taxon>Arthropoda</taxon>
        <taxon>Hexapoda</taxon>
        <taxon>Insecta</taxon>
        <taxon>Pterygota</taxon>
        <taxon>Neoptera</taxon>
        <taxon>Polyneoptera</taxon>
        <taxon>Orthoptera</taxon>
        <taxon>Ensifera</taxon>
        <taxon>Gryllidea</taxon>
        <taxon>Grylloidea</taxon>
        <taxon>Gryllidae</taxon>
        <taxon>Gryllinae</taxon>
        <taxon>Gryllus</taxon>
    </lineage>
</organism>
<dbReference type="AlphaFoldDB" id="A0AAN9Z968"/>
<keyword evidence="4 5" id="KW-0238">DNA-binding</keyword>
<dbReference type="GO" id="GO:0008270">
    <property type="term" value="F:zinc ion binding"/>
    <property type="evidence" value="ECO:0007669"/>
    <property type="project" value="UniProtKB-KW"/>
</dbReference>
<evidence type="ECO:0000313" key="7">
    <source>
        <dbReference type="EMBL" id="KAK7867432.1"/>
    </source>
</evidence>
<keyword evidence="1" id="KW-0479">Metal-binding</keyword>
<dbReference type="Proteomes" id="UP001378592">
    <property type="component" value="Unassembled WGS sequence"/>
</dbReference>
<proteinExistence type="predicted"/>
<name>A0AAN9Z968_9ORTH</name>
<evidence type="ECO:0000259" key="6">
    <source>
        <dbReference type="PROSITE" id="PS50950"/>
    </source>
</evidence>
<dbReference type="EMBL" id="JAZDUA010000119">
    <property type="protein sequence ID" value="KAK7867432.1"/>
    <property type="molecule type" value="Genomic_DNA"/>
</dbReference>
<keyword evidence="2 5" id="KW-0863">Zinc-finger</keyword>
<evidence type="ECO:0000256" key="5">
    <source>
        <dbReference type="PROSITE-ProRule" id="PRU00309"/>
    </source>
</evidence>
<dbReference type="SUPFAM" id="SSF57716">
    <property type="entry name" value="Glucocorticoid receptor-like (DNA-binding domain)"/>
    <property type="match status" value="1"/>
</dbReference>
<keyword evidence="8" id="KW-1185">Reference proteome</keyword>
<dbReference type="SMART" id="SM00980">
    <property type="entry name" value="THAP"/>
    <property type="match status" value="1"/>
</dbReference>
<evidence type="ECO:0000256" key="2">
    <source>
        <dbReference type="ARBA" id="ARBA00022771"/>
    </source>
</evidence>
<dbReference type="PROSITE" id="PS50950">
    <property type="entry name" value="ZF_THAP"/>
    <property type="match status" value="1"/>
</dbReference>
<evidence type="ECO:0000313" key="8">
    <source>
        <dbReference type="Proteomes" id="UP001378592"/>
    </source>
</evidence>
<protein>
    <recommendedName>
        <fullName evidence="6">THAP-type domain-containing protein</fullName>
    </recommendedName>
</protein>
<dbReference type="InterPro" id="IPR006612">
    <property type="entry name" value="THAP_Znf"/>
</dbReference>
<feature type="domain" description="THAP-type" evidence="6">
    <location>
        <begin position="7"/>
        <end position="91"/>
    </location>
</feature>
<evidence type="ECO:0000256" key="1">
    <source>
        <dbReference type="ARBA" id="ARBA00022723"/>
    </source>
</evidence>
<reference evidence="7 8" key="1">
    <citation type="submission" date="2024-03" db="EMBL/GenBank/DDBJ databases">
        <title>The genome assembly and annotation of the cricket Gryllus longicercus Weissman &amp; Gray.</title>
        <authorList>
            <person name="Szrajer S."/>
            <person name="Gray D."/>
            <person name="Ylla G."/>
        </authorList>
    </citation>
    <scope>NUCLEOTIDE SEQUENCE [LARGE SCALE GENOMIC DNA]</scope>
    <source>
        <strain evidence="7">DAG 2021-001</strain>
        <tissue evidence="7">Whole body minus gut</tissue>
    </source>
</reference>
<accession>A0AAN9Z968</accession>
<keyword evidence="3" id="KW-0862">Zinc</keyword>
<dbReference type="Pfam" id="PF05485">
    <property type="entry name" value="THAP"/>
    <property type="match status" value="1"/>
</dbReference>
<sequence length="274" mass="30486">MAKTTKKPCRRCWVPTCRNSKPKEAAKKKLFLFPRDVARCREWIKAIGDVTLAETELKKLNTIRFVCEDHFPPSKITPQTRPAADAVPVFFNPVRRPLTEDDLQAFDVQAQLDDGVPELHIDFTHSTNQDSCMSGSSSDFSHSSFELSTHSSDRYYSLESNDENNLGSLRSDVSEDADFPWLELSLPSLDTRGVDLSDTEEERSLAWGCNESVLCDSERLSMSSIPAAPATMSPSHSNYSIVQMSSSPTYQNCSLDSSDSSGVCYGYLLNSDAK</sequence>
<comment type="caution">
    <text evidence="7">The sequence shown here is derived from an EMBL/GenBank/DDBJ whole genome shotgun (WGS) entry which is preliminary data.</text>
</comment>
<evidence type="ECO:0000256" key="4">
    <source>
        <dbReference type="ARBA" id="ARBA00023125"/>
    </source>
</evidence>
<evidence type="ECO:0000256" key="3">
    <source>
        <dbReference type="ARBA" id="ARBA00022833"/>
    </source>
</evidence>